<evidence type="ECO:0000313" key="2">
    <source>
        <dbReference type="Proteomes" id="UP001237642"/>
    </source>
</evidence>
<dbReference type="Proteomes" id="UP001237642">
    <property type="component" value="Unassembled WGS sequence"/>
</dbReference>
<comment type="caution">
    <text evidence="1">The sequence shown here is derived from an EMBL/GenBank/DDBJ whole genome shotgun (WGS) entry which is preliminary data.</text>
</comment>
<dbReference type="PANTHER" id="PTHR47389:SF8">
    <property type="entry name" value="EXPRESSED PROTEIN"/>
    <property type="match status" value="1"/>
</dbReference>
<accession>A0AAD8JE80</accession>
<dbReference type="PANTHER" id="PTHR47389">
    <property type="entry name" value="OS09G0436400 PROTEIN"/>
    <property type="match status" value="1"/>
</dbReference>
<reference evidence="1" key="2">
    <citation type="submission" date="2023-05" db="EMBL/GenBank/DDBJ databases">
        <authorList>
            <person name="Schelkunov M.I."/>
        </authorList>
    </citation>
    <scope>NUCLEOTIDE SEQUENCE</scope>
    <source>
        <strain evidence="1">Hsosn_3</strain>
        <tissue evidence="1">Leaf</tissue>
    </source>
</reference>
<proteinExistence type="predicted"/>
<protein>
    <submittedName>
        <fullName evidence="1">Uncharacterized protein</fullName>
    </submittedName>
</protein>
<sequence>MRFPGERDDYYIVIRLANGKILLAEEDYVKVNSDTTLKPVERDVETVEGVVVALGREFYTCKLLESSGVIRKDHPYFGCELLVSSTCSGSEVLEGGLLITEMGHGCGINFFDGSKFVHPLPTSVIYSCLDKWNSSCIVMRPCTAVVKEVYEGSPADKVGLHSGETVTALMRSQRKITIDSASEYARTLSNISGELSACCLNNTPEILYVVHAEILRVNDKKFCCSWVADGSDDPDWDINPRFGSQREAAHEIYDVHENGINTNVILEPMGSETGTHMILE</sequence>
<organism evidence="1 2">
    <name type="scientific">Heracleum sosnowskyi</name>
    <dbReference type="NCBI Taxonomy" id="360622"/>
    <lineage>
        <taxon>Eukaryota</taxon>
        <taxon>Viridiplantae</taxon>
        <taxon>Streptophyta</taxon>
        <taxon>Embryophyta</taxon>
        <taxon>Tracheophyta</taxon>
        <taxon>Spermatophyta</taxon>
        <taxon>Magnoliopsida</taxon>
        <taxon>eudicotyledons</taxon>
        <taxon>Gunneridae</taxon>
        <taxon>Pentapetalae</taxon>
        <taxon>asterids</taxon>
        <taxon>campanulids</taxon>
        <taxon>Apiales</taxon>
        <taxon>Apiaceae</taxon>
        <taxon>Apioideae</taxon>
        <taxon>apioid superclade</taxon>
        <taxon>Tordylieae</taxon>
        <taxon>Tordyliinae</taxon>
        <taxon>Heracleum</taxon>
    </lineage>
</organism>
<dbReference type="AlphaFoldDB" id="A0AAD8JE80"/>
<evidence type="ECO:0000313" key="1">
    <source>
        <dbReference type="EMBL" id="KAK1402549.1"/>
    </source>
</evidence>
<name>A0AAD8JE80_9APIA</name>
<dbReference type="EMBL" id="JAUIZM010000001">
    <property type="protein sequence ID" value="KAK1402549.1"/>
    <property type="molecule type" value="Genomic_DNA"/>
</dbReference>
<reference evidence="1" key="1">
    <citation type="submission" date="2023-02" db="EMBL/GenBank/DDBJ databases">
        <title>Genome of toxic invasive species Heracleum sosnowskyi carries increased number of genes despite the absence of recent whole-genome duplications.</title>
        <authorList>
            <person name="Schelkunov M."/>
            <person name="Shtratnikova V."/>
            <person name="Makarenko M."/>
            <person name="Klepikova A."/>
            <person name="Omelchenko D."/>
            <person name="Novikova G."/>
            <person name="Obukhova E."/>
            <person name="Bogdanov V."/>
            <person name="Penin A."/>
            <person name="Logacheva M."/>
        </authorList>
    </citation>
    <scope>NUCLEOTIDE SEQUENCE</scope>
    <source>
        <strain evidence="1">Hsosn_3</strain>
        <tissue evidence="1">Leaf</tissue>
    </source>
</reference>
<gene>
    <name evidence="1" type="ORF">POM88_002154</name>
</gene>
<keyword evidence="2" id="KW-1185">Reference proteome</keyword>